<evidence type="ECO:0000259" key="6">
    <source>
        <dbReference type="Pfam" id="PF23560"/>
    </source>
</evidence>
<dbReference type="InterPro" id="IPR056862">
    <property type="entry name" value="VWA7_N"/>
</dbReference>
<dbReference type="InterPro" id="IPR056861">
    <property type="entry name" value="HMCN1-like_VWA"/>
</dbReference>
<evidence type="ECO:0000256" key="4">
    <source>
        <dbReference type="ARBA" id="ARBA00023180"/>
    </source>
</evidence>
<proteinExistence type="predicted"/>
<evidence type="ECO:0000313" key="14">
    <source>
        <dbReference type="Proteomes" id="UP000752171"/>
    </source>
</evidence>
<feature type="domain" description="VWA7 beta-sandwich" evidence="7">
    <location>
        <begin position="609"/>
        <end position="718"/>
    </location>
</feature>
<comment type="subcellular location">
    <subcellularLocation>
        <location evidence="1">Secreted</location>
    </subcellularLocation>
</comment>
<dbReference type="Ensembl" id="ENSAMXT00005033101.1">
    <property type="protein sequence ID" value="ENSAMXP00005030220.1"/>
    <property type="gene ID" value="ENSAMXG00005014857.1"/>
</dbReference>
<sequence>MNFLSCAECREMGRGQVKVSLWISLVTLLIHCPSICWAFLPNFWSRVLTLSWDSYTHQYMTEQALINVTIETLISTHGYQQDADSQTGLGRAFWQAVNEVVSANADMDFLSATRSDPVYHFDSERIEGATEMLREFWKQTVLLTQKKKYQAARNSLGKLFHSLQDFYSHSNWVEMGQYTEYIHLLNPKEPPVPVASEDTPTCAACHRFSCYNNLLEELVQGPPRPLLTTGYFSTYPAKPTGKCSHGGILDSSRDQGAEGGINKDSTSPLFSPHHYLHKEAARLATTATLSVLRDLRHTVGPKSFLRLFSVQQPPSLVFVIDTTGSMFEEITAARMRVLSIIRARAQSRSPGLPGTFVLVPFHDPGFGPVLETDDPDQFQLFMEDLTALSGGDEPEMCLSAIELALIHSPPLSEIFVFTDASPKDRHLYSTVKSLILEKKSKVTFLLTEDQNSRMTLKDRRKRKRRKALSPDRFSLYSSLSSISGGMTIFTTNTDIQKASAIVEDSTATNKVTLLHAESEADSSHYFTVDRGVGGVTLHVAGKLSQCLLSSPTGVNQSLLSEAGPLAGLDHAEGLYRVNLLPPIEPGQWQLSVTAQGPITFNVLGESTLDFFYYFAVVENETHPGLRRVEGSPIADVSAFLVVSVTGLSWNDEATFSHVTLLSTNGESLQKILLNSSSSSGSSEELVGHINSIPRMPFSMRLSGRDGKGNELERVSSEMVQPTHVQILVLSAPQLLAGHHSTVLFEVFNHGPARWFTLIAKDDHGYLSDTKDSSFSIGERGSVRREVELRIPLSTQSGQTVTLTLSVQAQDSPDSNYAVVHLTVLPEEPDMSPPSCSSLRVESACPPQCSLGNWSVSLALKDRGHSGLASMQLAKGQGTITLLHQETTRKTEGENPLTQLHKEATEGQASPLMQLNKEAQEHQLHQHRARHGHQVHQSEPSTLVHSDPPLNISQWARGRHITLHYTSNCCDPQAELLIWDRAGNMRRCHLIASQQRGLRENKKNSASSRTAGLVFPLVLFSLLI</sequence>
<keyword evidence="3" id="KW-0732">Signal</keyword>
<evidence type="ECO:0000259" key="7">
    <source>
        <dbReference type="Pfam" id="PF23610"/>
    </source>
</evidence>
<dbReference type="GeneID" id="103032459"/>
<keyword evidence="4" id="KW-0325">Glycoprotein</keyword>
<dbReference type="InterPro" id="IPR057615">
    <property type="entry name" value="Ig_VWA7"/>
</dbReference>
<feature type="domain" description="Hemicentin-1-like von Willebrand factor A" evidence="9">
    <location>
        <begin position="315"/>
        <end position="492"/>
    </location>
</feature>
<evidence type="ECO:0000259" key="10">
    <source>
        <dbReference type="Pfam" id="PF25107"/>
    </source>
</evidence>
<organism evidence="12 13">
    <name type="scientific">Astyanax mexicanus</name>
    <name type="common">Blind cave fish</name>
    <name type="synonym">Astyanax fasciatus mexicanus</name>
    <dbReference type="NCBI Taxonomy" id="7994"/>
    <lineage>
        <taxon>Eukaryota</taxon>
        <taxon>Metazoa</taxon>
        <taxon>Chordata</taxon>
        <taxon>Craniata</taxon>
        <taxon>Vertebrata</taxon>
        <taxon>Euteleostomi</taxon>
        <taxon>Actinopterygii</taxon>
        <taxon>Neopterygii</taxon>
        <taxon>Teleostei</taxon>
        <taxon>Ostariophysi</taxon>
        <taxon>Characiformes</taxon>
        <taxon>Characoidei</taxon>
        <taxon>Acestrorhamphidae</taxon>
        <taxon>Acestrorhamphinae</taxon>
        <taxon>Astyanax</taxon>
    </lineage>
</organism>
<dbReference type="Pfam" id="PF23610">
    <property type="entry name" value="VWA7_4"/>
    <property type="match status" value="1"/>
</dbReference>
<keyword evidence="2" id="KW-0964">Secreted</keyword>
<accession>A0A8B9K238</accession>
<dbReference type="Pfam" id="PF23619">
    <property type="entry name" value="Ig_VWA7"/>
    <property type="match status" value="1"/>
</dbReference>
<dbReference type="SUPFAM" id="SSF53300">
    <property type="entry name" value="vWA-like"/>
    <property type="match status" value="1"/>
</dbReference>
<dbReference type="OrthoDB" id="301415at2759"/>
<dbReference type="InterPro" id="IPR036465">
    <property type="entry name" value="vWFA_dom_sf"/>
</dbReference>
<dbReference type="AlphaFoldDB" id="A0A8B9K238"/>
<dbReference type="PANTHER" id="PTHR14905:SF23">
    <property type="entry name" value="VON WILLEBRAND FACTOR A DOMAIN-CONTAINING PROTEIN 7 ISOFORM X1"/>
    <property type="match status" value="1"/>
</dbReference>
<dbReference type="GO" id="GO:0005576">
    <property type="term" value="C:extracellular region"/>
    <property type="evidence" value="ECO:0007669"/>
    <property type="project" value="UniProtKB-SubCell"/>
</dbReference>
<dbReference type="Pfam" id="PF23560">
    <property type="entry name" value="GBD_Hemicentin"/>
    <property type="match status" value="1"/>
</dbReference>
<name>A0A8B9K238_ASTMX</name>
<evidence type="ECO:0000256" key="1">
    <source>
        <dbReference type="ARBA" id="ARBA00004613"/>
    </source>
</evidence>
<evidence type="ECO:0000256" key="3">
    <source>
        <dbReference type="ARBA" id="ARBA00022729"/>
    </source>
</evidence>
<dbReference type="InterPro" id="IPR056475">
    <property type="entry name" value="GBD_Hemicentin/VWA7"/>
</dbReference>
<keyword evidence="5" id="KW-0472">Membrane</keyword>
<gene>
    <name evidence="12" type="primary">vwa7</name>
    <name evidence="11" type="synonym">VWA7</name>
    <name evidence="11" type="ORF">AMEX_G12464</name>
</gene>
<dbReference type="KEGG" id="amex:103032459"/>
<feature type="domain" description="Hemicentin/VWA7 galactose-binding" evidence="6">
    <location>
        <begin position="510"/>
        <end position="607"/>
    </location>
</feature>
<dbReference type="CTD" id="80737"/>
<feature type="domain" description="VWA7 Ig-like" evidence="8">
    <location>
        <begin position="723"/>
        <end position="825"/>
    </location>
</feature>
<evidence type="ECO:0000259" key="9">
    <source>
        <dbReference type="Pfam" id="PF25106"/>
    </source>
</evidence>
<dbReference type="Proteomes" id="UP000752171">
    <property type="component" value="Unassembled WGS sequence"/>
</dbReference>
<keyword evidence="5" id="KW-0812">Transmembrane</keyword>
<dbReference type="InterPro" id="IPR057613">
    <property type="entry name" value="VWA7_4"/>
</dbReference>
<protein>
    <submittedName>
        <fullName evidence="11 12">von Willebrand factor A domain-containing protein 7-like</fullName>
    </submittedName>
</protein>
<evidence type="ECO:0000313" key="13">
    <source>
        <dbReference type="Proteomes" id="UP000694621"/>
    </source>
</evidence>
<evidence type="ECO:0000313" key="12">
    <source>
        <dbReference type="Ensembl" id="ENSAMXP00005030220.1"/>
    </source>
</evidence>
<reference evidence="11 14" key="1">
    <citation type="submission" date="2021-07" db="EMBL/GenBank/DDBJ databases">
        <authorList>
            <person name="Imarazene B."/>
            <person name="Zahm M."/>
            <person name="Klopp C."/>
            <person name="Cabau C."/>
            <person name="Beille S."/>
            <person name="Jouanno E."/>
            <person name="Castinel A."/>
            <person name="Lluch J."/>
            <person name="Gil L."/>
            <person name="Kuchtly C."/>
            <person name="Lopez Roques C."/>
            <person name="Donnadieu C."/>
            <person name="Parrinello H."/>
            <person name="Journot L."/>
            <person name="Du K."/>
            <person name="Schartl M."/>
            <person name="Retaux S."/>
            <person name="Guiguen Y."/>
        </authorList>
    </citation>
    <scope>NUCLEOTIDE SEQUENCE [LARGE SCALE GENOMIC DNA]</scope>
    <source>
        <strain evidence="11">Pach_M1</strain>
        <tissue evidence="11">Testis</tissue>
    </source>
</reference>
<evidence type="ECO:0000313" key="11">
    <source>
        <dbReference type="EMBL" id="KAG9273347.1"/>
    </source>
</evidence>
<reference evidence="12" key="2">
    <citation type="submission" date="2025-05" db="UniProtKB">
        <authorList>
            <consortium name="Ensembl"/>
        </authorList>
    </citation>
    <scope>IDENTIFICATION</scope>
</reference>
<evidence type="ECO:0000256" key="5">
    <source>
        <dbReference type="SAM" id="Phobius"/>
    </source>
</evidence>
<feature type="transmembrane region" description="Helical" evidence="5">
    <location>
        <begin position="21"/>
        <end position="40"/>
    </location>
</feature>
<dbReference type="EMBL" id="JAICCE010000009">
    <property type="protein sequence ID" value="KAG9273347.1"/>
    <property type="molecule type" value="Genomic_DNA"/>
</dbReference>
<feature type="domain" description="VWA7 N-terminal" evidence="10">
    <location>
        <begin position="87"/>
        <end position="305"/>
    </location>
</feature>
<dbReference type="Proteomes" id="UP000694621">
    <property type="component" value="Unplaced"/>
</dbReference>
<dbReference type="PANTHER" id="PTHR14905">
    <property type="entry name" value="NG37"/>
    <property type="match status" value="1"/>
</dbReference>
<dbReference type="Pfam" id="PF25106">
    <property type="entry name" value="VWA_4"/>
    <property type="match status" value="1"/>
</dbReference>
<dbReference type="Gene3D" id="3.40.50.410">
    <property type="entry name" value="von Willebrand factor, type A domain"/>
    <property type="match status" value="1"/>
</dbReference>
<dbReference type="InterPro" id="IPR052577">
    <property type="entry name" value="VWA7"/>
</dbReference>
<evidence type="ECO:0000259" key="8">
    <source>
        <dbReference type="Pfam" id="PF23619"/>
    </source>
</evidence>
<keyword evidence="5" id="KW-1133">Transmembrane helix</keyword>
<evidence type="ECO:0000256" key="2">
    <source>
        <dbReference type="ARBA" id="ARBA00022525"/>
    </source>
</evidence>
<dbReference type="Pfam" id="PF25107">
    <property type="entry name" value="VWA7_N"/>
    <property type="match status" value="1"/>
</dbReference>